<evidence type="ECO:0000256" key="4">
    <source>
        <dbReference type="ARBA" id="ARBA00022989"/>
    </source>
</evidence>
<dbReference type="InterPro" id="IPR011651">
    <property type="entry name" value="Notch_ligand_N"/>
</dbReference>
<name>A0A0R3RHZ8_9BILA</name>
<proteinExistence type="predicted"/>
<keyword evidence="4" id="KW-1133">Transmembrane helix</keyword>
<keyword evidence="2" id="KW-0812">Transmembrane</keyword>
<keyword evidence="1" id="KW-0245">EGF-like domain</keyword>
<feature type="domain" description="Notch ligand N-terminal" evidence="5">
    <location>
        <begin position="12"/>
        <end position="98"/>
    </location>
</feature>
<protein>
    <submittedName>
        <fullName evidence="7">MNNL domain-containing protein</fullName>
    </submittedName>
</protein>
<reference evidence="7" key="1">
    <citation type="submission" date="2017-02" db="UniProtKB">
        <authorList>
            <consortium name="WormBaseParasite"/>
        </authorList>
    </citation>
    <scope>IDENTIFICATION</scope>
</reference>
<sequence length="138" mass="16487">MFSKSKLIDSSGFVTFTLKEFQFDKAQGYGICCSADDPERECHCQMYVHICVGVGFEHRKYHRDCSLLHHNSRVIAGTRLLSNYNVSIPFDVRWPVKFRYHWHHLLALSSDYRQLPTPRRRRHHFEHLQKNDMFLTLF</sequence>
<evidence type="ECO:0000259" key="5">
    <source>
        <dbReference type="Pfam" id="PF07657"/>
    </source>
</evidence>
<keyword evidence="4" id="KW-0472">Membrane</keyword>
<dbReference type="Proteomes" id="UP000050640">
    <property type="component" value="Unplaced"/>
</dbReference>
<dbReference type="GO" id="GO:0016020">
    <property type="term" value="C:membrane"/>
    <property type="evidence" value="ECO:0007669"/>
    <property type="project" value="UniProtKB-SubCell"/>
</dbReference>
<dbReference type="WBParaSite" id="EEL_0000110301-mRNA-1">
    <property type="protein sequence ID" value="EEL_0000110301-mRNA-1"/>
    <property type="gene ID" value="EEL_0000110301"/>
</dbReference>
<evidence type="ECO:0000256" key="1">
    <source>
        <dbReference type="ARBA" id="ARBA00022536"/>
    </source>
</evidence>
<evidence type="ECO:0000256" key="3">
    <source>
        <dbReference type="ARBA" id="ARBA00022737"/>
    </source>
</evidence>
<dbReference type="GO" id="GO:0007219">
    <property type="term" value="P:Notch signaling pathway"/>
    <property type="evidence" value="ECO:0007669"/>
    <property type="project" value="InterPro"/>
</dbReference>
<evidence type="ECO:0000313" key="6">
    <source>
        <dbReference type="Proteomes" id="UP000050640"/>
    </source>
</evidence>
<keyword evidence="6" id="KW-1185">Reference proteome</keyword>
<accession>A0A0R3RHZ8</accession>
<dbReference type="AlphaFoldDB" id="A0A0R3RHZ8"/>
<dbReference type="Gene3D" id="2.60.40.3510">
    <property type="match status" value="1"/>
</dbReference>
<organism evidence="6 7">
    <name type="scientific">Elaeophora elaphi</name>
    <dbReference type="NCBI Taxonomy" id="1147741"/>
    <lineage>
        <taxon>Eukaryota</taxon>
        <taxon>Metazoa</taxon>
        <taxon>Ecdysozoa</taxon>
        <taxon>Nematoda</taxon>
        <taxon>Chromadorea</taxon>
        <taxon>Rhabditida</taxon>
        <taxon>Spirurina</taxon>
        <taxon>Spiruromorpha</taxon>
        <taxon>Filarioidea</taxon>
        <taxon>Onchocercidae</taxon>
        <taxon>Elaeophora</taxon>
    </lineage>
</organism>
<evidence type="ECO:0000313" key="7">
    <source>
        <dbReference type="WBParaSite" id="EEL_0000110301-mRNA-1"/>
    </source>
</evidence>
<dbReference type="Pfam" id="PF07657">
    <property type="entry name" value="MNNL"/>
    <property type="match status" value="1"/>
</dbReference>
<evidence type="ECO:0000256" key="2">
    <source>
        <dbReference type="ARBA" id="ARBA00022692"/>
    </source>
</evidence>
<keyword evidence="3" id="KW-0677">Repeat</keyword>